<feature type="region of interest" description="Disordered" evidence="11">
    <location>
        <begin position="716"/>
        <end position="742"/>
    </location>
</feature>
<comment type="caution">
    <text evidence="13">The sequence shown here is derived from an EMBL/GenBank/DDBJ whole genome shotgun (WGS) entry which is preliminary data.</text>
</comment>
<dbReference type="Pfam" id="PF00069">
    <property type="entry name" value="Pkinase"/>
    <property type="match status" value="1"/>
</dbReference>
<evidence type="ECO:0000256" key="10">
    <source>
        <dbReference type="PROSITE-ProRule" id="PRU10141"/>
    </source>
</evidence>
<dbReference type="PANTHER" id="PTHR48013">
    <property type="entry name" value="DUAL SPECIFICITY MITOGEN-ACTIVATED PROTEIN KINASE KINASE 5-RELATED"/>
    <property type="match status" value="1"/>
</dbReference>
<dbReference type="Proteomes" id="UP000307173">
    <property type="component" value="Unassembled WGS sequence"/>
</dbReference>
<dbReference type="GO" id="GO:0005737">
    <property type="term" value="C:cytoplasm"/>
    <property type="evidence" value="ECO:0007669"/>
    <property type="project" value="UniProtKB-ARBA"/>
</dbReference>
<feature type="compositionally biased region" description="Low complexity" evidence="11">
    <location>
        <begin position="18"/>
        <end position="28"/>
    </location>
</feature>
<feature type="region of interest" description="Disordered" evidence="11">
    <location>
        <begin position="347"/>
        <end position="390"/>
    </location>
</feature>
<accession>A0A4T0WVI4</accession>
<evidence type="ECO:0000256" key="7">
    <source>
        <dbReference type="ARBA" id="ARBA00038035"/>
    </source>
</evidence>
<evidence type="ECO:0000256" key="3">
    <source>
        <dbReference type="ARBA" id="ARBA00022679"/>
    </source>
</evidence>
<dbReference type="STRING" id="52247.A0A4T0WVI4"/>
<feature type="compositionally biased region" description="Low complexity" evidence="11">
    <location>
        <begin position="226"/>
        <end position="258"/>
    </location>
</feature>
<feature type="binding site" evidence="10">
    <location>
        <position position="468"/>
    </location>
    <ligand>
        <name>ATP</name>
        <dbReference type="ChEBI" id="CHEBI:30616"/>
    </ligand>
</feature>
<feature type="domain" description="Protein kinase" evidence="12">
    <location>
        <begin position="439"/>
        <end position="696"/>
    </location>
</feature>
<dbReference type="InterPro" id="IPR008271">
    <property type="entry name" value="Ser/Thr_kinase_AS"/>
</dbReference>
<feature type="region of interest" description="Disordered" evidence="11">
    <location>
        <begin position="1"/>
        <end position="32"/>
    </location>
</feature>
<feature type="region of interest" description="Disordered" evidence="11">
    <location>
        <begin position="303"/>
        <end position="322"/>
    </location>
</feature>
<dbReference type="InterPro" id="IPR000719">
    <property type="entry name" value="Prot_kinase_dom"/>
</dbReference>
<dbReference type="InterPro" id="IPR017441">
    <property type="entry name" value="Protein_kinase_ATP_BS"/>
</dbReference>
<evidence type="ECO:0000256" key="9">
    <source>
        <dbReference type="ARBA" id="ARBA00049014"/>
    </source>
</evidence>
<keyword evidence="4 10" id="KW-0547">Nucleotide-binding</keyword>
<dbReference type="GO" id="GO:0004708">
    <property type="term" value="F:MAP kinase kinase activity"/>
    <property type="evidence" value="ECO:0007669"/>
    <property type="project" value="UniProtKB-EC"/>
</dbReference>
<feature type="compositionally biased region" description="Low complexity" evidence="11">
    <location>
        <begin position="375"/>
        <end position="390"/>
    </location>
</feature>
<feature type="region of interest" description="Disordered" evidence="11">
    <location>
        <begin position="170"/>
        <end position="295"/>
    </location>
</feature>
<evidence type="ECO:0000256" key="4">
    <source>
        <dbReference type="ARBA" id="ARBA00022741"/>
    </source>
</evidence>
<dbReference type="GO" id="GO:0004674">
    <property type="term" value="F:protein serine/threonine kinase activity"/>
    <property type="evidence" value="ECO:0007669"/>
    <property type="project" value="UniProtKB-KW"/>
</dbReference>
<evidence type="ECO:0000313" key="14">
    <source>
        <dbReference type="Proteomes" id="UP000307173"/>
    </source>
</evidence>
<dbReference type="PROSITE" id="PS00108">
    <property type="entry name" value="PROTEIN_KINASE_ST"/>
    <property type="match status" value="1"/>
</dbReference>
<dbReference type="SMART" id="SM00220">
    <property type="entry name" value="S_TKc"/>
    <property type="match status" value="1"/>
</dbReference>
<feature type="compositionally biased region" description="Polar residues" evidence="11">
    <location>
        <begin position="305"/>
        <end position="318"/>
    </location>
</feature>
<dbReference type="GO" id="GO:0038066">
    <property type="term" value="P:p38MAPK cascade"/>
    <property type="evidence" value="ECO:0007669"/>
    <property type="project" value="UniProtKB-ARBA"/>
</dbReference>
<keyword evidence="3" id="KW-0808">Transferase</keyword>
<comment type="catalytic activity">
    <reaction evidence="9">
        <text>L-seryl-[protein] + ATP = O-phospho-L-seryl-[protein] + ADP + H(+)</text>
        <dbReference type="Rhea" id="RHEA:17989"/>
        <dbReference type="Rhea" id="RHEA-COMP:9863"/>
        <dbReference type="Rhea" id="RHEA-COMP:11604"/>
        <dbReference type="ChEBI" id="CHEBI:15378"/>
        <dbReference type="ChEBI" id="CHEBI:29999"/>
        <dbReference type="ChEBI" id="CHEBI:30616"/>
        <dbReference type="ChEBI" id="CHEBI:83421"/>
        <dbReference type="ChEBI" id="CHEBI:456216"/>
        <dbReference type="EC" id="2.7.12.2"/>
    </reaction>
</comment>
<dbReference type="Gene3D" id="1.10.510.10">
    <property type="entry name" value="Transferase(Phosphotransferase) domain 1"/>
    <property type="match status" value="1"/>
</dbReference>
<evidence type="ECO:0000256" key="2">
    <source>
        <dbReference type="ARBA" id="ARBA00022553"/>
    </source>
</evidence>
<feature type="compositionally biased region" description="Low complexity" evidence="11">
    <location>
        <begin position="1"/>
        <end position="11"/>
    </location>
</feature>
<keyword evidence="5" id="KW-0418">Kinase</keyword>
<dbReference type="PROSITE" id="PS00107">
    <property type="entry name" value="PROTEIN_KINASE_ATP"/>
    <property type="match status" value="1"/>
</dbReference>
<keyword evidence="14" id="KW-1185">Reference proteome</keyword>
<feature type="compositionally biased region" description="Polar residues" evidence="11">
    <location>
        <begin position="260"/>
        <end position="295"/>
    </location>
</feature>
<evidence type="ECO:0000256" key="6">
    <source>
        <dbReference type="ARBA" id="ARBA00022840"/>
    </source>
</evidence>
<feature type="compositionally biased region" description="Polar residues" evidence="11">
    <location>
        <begin position="347"/>
        <end position="367"/>
    </location>
</feature>
<dbReference type="PROSITE" id="PS50011">
    <property type="entry name" value="PROTEIN_KINASE_DOM"/>
    <property type="match status" value="1"/>
</dbReference>
<dbReference type="GO" id="GO:0005524">
    <property type="term" value="F:ATP binding"/>
    <property type="evidence" value="ECO:0007669"/>
    <property type="project" value="UniProtKB-UniRule"/>
</dbReference>
<dbReference type="Gene3D" id="3.30.200.20">
    <property type="entry name" value="Phosphorylase Kinase, domain 1"/>
    <property type="match status" value="1"/>
</dbReference>
<evidence type="ECO:0000256" key="8">
    <source>
        <dbReference type="ARBA" id="ARBA00038999"/>
    </source>
</evidence>
<dbReference type="GO" id="GO:0032991">
    <property type="term" value="C:protein-containing complex"/>
    <property type="evidence" value="ECO:0007669"/>
    <property type="project" value="UniProtKB-ARBA"/>
</dbReference>
<feature type="region of interest" description="Disordered" evidence="11">
    <location>
        <begin position="117"/>
        <end position="156"/>
    </location>
</feature>
<feature type="compositionally biased region" description="Polar residues" evidence="11">
    <location>
        <begin position="208"/>
        <end position="219"/>
    </location>
</feature>
<keyword evidence="6 10" id="KW-0067">ATP-binding</keyword>
<dbReference type="GO" id="GO:0030447">
    <property type="term" value="P:filamentous growth"/>
    <property type="evidence" value="ECO:0007669"/>
    <property type="project" value="UniProtKB-ARBA"/>
</dbReference>
<evidence type="ECO:0000256" key="11">
    <source>
        <dbReference type="SAM" id="MobiDB-lite"/>
    </source>
</evidence>
<feature type="compositionally biased region" description="Acidic residues" evidence="11">
    <location>
        <begin position="190"/>
        <end position="199"/>
    </location>
</feature>
<feature type="compositionally biased region" description="Low complexity" evidence="11">
    <location>
        <begin position="173"/>
        <end position="189"/>
    </location>
</feature>
<dbReference type="GO" id="GO:0071474">
    <property type="term" value="P:cellular hyperosmotic response"/>
    <property type="evidence" value="ECO:0007669"/>
    <property type="project" value="TreeGrafter"/>
</dbReference>
<dbReference type="AlphaFoldDB" id="A0A4T0WVI4"/>
<evidence type="ECO:0000256" key="1">
    <source>
        <dbReference type="ARBA" id="ARBA00022527"/>
    </source>
</evidence>
<dbReference type="EMBL" id="SELW01000657">
    <property type="protein sequence ID" value="TID14847.1"/>
    <property type="molecule type" value="Genomic_DNA"/>
</dbReference>
<reference evidence="13 14" key="1">
    <citation type="journal article" date="2019" name="Front. Genet.">
        <title>Whole-Genome Sequencing of the Opportunistic Yeast Pathogen Candida inconspicua Uncovers Its Hybrid Origin.</title>
        <authorList>
            <person name="Mixao V."/>
            <person name="Hansen A.P."/>
            <person name="Saus E."/>
            <person name="Boekhout T."/>
            <person name="Lass-Florl C."/>
            <person name="Gabaldon T."/>
        </authorList>
    </citation>
    <scope>NUCLEOTIDE SEQUENCE [LARGE SCALE GENOMIC DNA]</scope>
    <source>
        <strain evidence="13 14">CBS 180</strain>
    </source>
</reference>
<protein>
    <recommendedName>
        <fullName evidence="8">mitogen-activated protein kinase kinase</fullName>
        <ecNumber evidence="8">2.7.12.2</ecNumber>
    </recommendedName>
</protein>
<keyword evidence="1" id="KW-0723">Serine/threonine-protein kinase</keyword>
<dbReference type="OrthoDB" id="10252354at2759"/>
<dbReference type="PANTHER" id="PTHR48013:SF25">
    <property type="entry name" value="MAP KINASE KINASE PBS2"/>
    <property type="match status" value="1"/>
</dbReference>
<evidence type="ECO:0000259" key="12">
    <source>
        <dbReference type="PROSITE" id="PS50011"/>
    </source>
</evidence>
<organism evidence="13 14">
    <name type="scientific">Pichia inconspicua</name>
    <dbReference type="NCBI Taxonomy" id="52247"/>
    <lineage>
        <taxon>Eukaryota</taxon>
        <taxon>Fungi</taxon>
        <taxon>Dikarya</taxon>
        <taxon>Ascomycota</taxon>
        <taxon>Saccharomycotina</taxon>
        <taxon>Pichiomycetes</taxon>
        <taxon>Pichiales</taxon>
        <taxon>Pichiaceae</taxon>
        <taxon>Pichia</taxon>
    </lineage>
</organism>
<keyword evidence="2" id="KW-0597">Phosphoprotein</keyword>
<proteinExistence type="inferred from homology"/>
<dbReference type="FunFam" id="3.30.200.20:FF:000341">
    <property type="entry name" value="MAP kinase kinase PBS2"/>
    <property type="match status" value="1"/>
</dbReference>
<dbReference type="EC" id="2.7.12.2" evidence="8"/>
<dbReference type="InterPro" id="IPR011009">
    <property type="entry name" value="Kinase-like_dom_sf"/>
</dbReference>
<dbReference type="SUPFAM" id="SSF56112">
    <property type="entry name" value="Protein kinase-like (PK-like)"/>
    <property type="match status" value="1"/>
</dbReference>
<comment type="similarity">
    <text evidence="7">Belongs to the protein kinase superfamily. STE Ser/Thr protein kinase family. MAP kinase kinase subfamily.</text>
</comment>
<evidence type="ECO:0000256" key="5">
    <source>
        <dbReference type="ARBA" id="ARBA00022777"/>
    </source>
</evidence>
<gene>
    <name evidence="13" type="ORF">CANINC_004518</name>
</gene>
<name>A0A4T0WVI4_9ASCO</name>
<evidence type="ECO:0000313" key="13">
    <source>
        <dbReference type="EMBL" id="TID14847.1"/>
    </source>
</evidence>
<sequence length="742" mass="81354">MTNSPNSSTSSANLGELSRSSSTSKVRSMGNMNPGVQAKLLAFQAKRQQQIKQSKITETNISELTSEINQSEVNSTTSPLDHHESCSIEESVSPLISKVQYYSNIASNSPLTPLSLDSSTFSSPIVSPNDDKDKNPLSRRTSFRIGAGRCSNSSASADDDIVRRTSFRLNSGSSTNSAIPTTTATTSSDISDDYIESDNDNERRKSIPNINTVNKNIISKIQKRQSTPTSSSLNSSTNSIPIQQSSSSSSSASCSDGSSDGETITSSTLSNKRNITPSLDQSGKPKSSEKLSLSQRRGMKLDFNSIHSQSSPNTTLLNSKPVDLNGMKSKLGSLSLNDTRSNMNKLRDNATPNGRKNPMNLNLSNLRGGSIPSKNNTNNNPINNNNRPQNTFQTNSFSTYSKYIDVKSGSLNFSGKASLHSKGIDFSNGSSFRISMDDLEILEELGHGNYGVVSKVLHKPTNVVMAMKEVRLELDDSKFSQILMELEVLHRCHSDCIVEFYGAFFVEGAVYMCMEFMKGGSIDKIYGNGIPEIPLAYITKRVVQGLKILKDEQNIIHRDVKPTNMLVNENGIVKLCDFGVSGNLVASLARTNIGCQSYMAPERIKHSNLDVNTYSVQSDVWSLGLSILEIAKGCYPYPPETYNNVFSQLSAIVDGEAPELPKEKFSNDAQDFVRRCLHKNPNKRPTYSQMLMHPWLSKYSDFEGESLLKDIVNSEIERRESGKSTSDSTTKIVPPLHSGLQT</sequence>